<protein>
    <recommendedName>
        <fullName evidence="1">DUF6965 domain-containing protein</fullName>
    </recommendedName>
</protein>
<sequence length="66" mass="7294">MNTDELIAYFEGRQLPTGKIRFSSFESTDDAANMVRLNIARIKAKGQGADTAAAVLTRLRTYLDSL</sequence>
<evidence type="ECO:0000259" key="1">
    <source>
        <dbReference type="Pfam" id="PF22292"/>
    </source>
</evidence>
<dbReference type="InterPro" id="IPR054238">
    <property type="entry name" value="DUF6965"/>
</dbReference>
<evidence type="ECO:0000313" key="2">
    <source>
        <dbReference type="EMBL" id="NID09354.1"/>
    </source>
</evidence>
<keyword evidence="3" id="KW-1185">Reference proteome</keyword>
<feature type="domain" description="DUF6965" evidence="1">
    <location>
        <begin position="1"/>
        <end position="61"/>
    </location>
</feature>
<dbReference type="Proteomes" id="UP000606008">
    <property type="component" value="Unassembled WGS sequence"/>
</dbReference>
<reference evidence="3" key="2">
    <citation type="submission" date="2023-07" db="EMBL/GenBank/DDBJ databases">
        <authorList>
            <person name="Jung D.-H."/>
        </authorList>
    </citation>
    <scope>NUCLEOTIDE SEQUENCE [LARGE SCALE GENOMIC DNA]</scope>
    <source>
        <strain evidence="3">JA-25</strain>
    </source>
</reference>
<comment type="caution">
    <text evidence="2">The sequence shown here is derived from an EMBL/GenBank/DDBJ whole genome shotgun (WGS) entry which is preliminary data.</text>
</comment>
<proteinExistence type="predicted"/>
<dbReference type="Pfam" id="PF22292">
    <property type="entry name" value="DUF6965"/>
    <property type="match status" value="1"/>
</dbReference>
<reference evidence="3" key="1">
    <citation type="submission" date="2019-09" db="EMBL/GenBank/DDBJ databases">
        <authorList>
            <person name="Jung D.-H."/>
        </authorList>
    </citation>
    <scope>NUCLEOTIDE SEQUENCE [LARGE SCALE GENOMIC DNA]</scope>
    <source>
        <strain evidence="3">JA-25</strain>
    </source>
</reference>
<evidence type="ECO:0000313" key="3">
    <source>
        <dbReference type="Proteomes" id="UP000606008"/>
    </source>
</evidence>
<dbReference type="EMBL" id="WAEL01000001">
    <property type="protein sequence ID" value="NID09354.1"/>
    <property type="molecule type" value="Genomic_DNA"/>
</dbReference>
<accession>A0ABX0QAQ6</accession>
<name>A0ABX0QAQ6_9BACT</name>
<organism evidence="2 3">
    <name type="scientific">Fibrivirga algicola</name>
    <dbReference type="NCBI Taxonomy" id="2950420"/>
    <lineage>
        <taxon>Bacteria</taxon>
        <taxon>Pseudomonadati</taxon>
        <taxon>Bacteroidota</taxon>
        <taxon>Cytophagia</taxon>
        <taxon>Cytophagales</taxon>
        <taxon>Spirosomataceae</taxon>
        <taxon>Fibrivirga</taxon>
    </lineage>
</organism>
<dbReference type="RefSeq" id="WP_166690986.1">
    <property type="nucleotide sequence ID" value="NZ_WAEL01000001.1"/>
</dbReference>
<gene>
    <name evidence="2" type="ORF">F7231_04165</name>
</gene>